<keyword evidence="2" id="KW-1185">Reference proteome</keyword>
<dbReference type="InterPro" id="IPR021466">
    <property type="entry name" value="Put_rhamnosyl_transferase"/>
</dbReference>
<dbReference type="Proteomes" id="UP001516620">
    <property type="component" value="Unassembled WGS sequence"/>
</dbReference>
<proteinExistence type="predicted"/>
<evidence type="ECO:0000313" key="1">
    <source>
        <dbReference type="EMBL" id="MBM6996732.1"/>
    </source>
</evidence>
<dbReference type="CDD" id="cd00761">
    <property type="entry name" value="Glyco_tranf_GTA_type"/>
    <property type="match status" value="1"/>
</dbReference>
<name>A0ABS2H5K1_9BACL</name>
<dbReference type="Pfam" id="PF11316">
    <property type="entry name" value="Rhamno_transf"/>
    <property type="match status" value="1"/>
</dbReference>
<accession>A0ABS2H5K1</accession>
<dbReference type="RefSeq" id="WP_193416148.1">
    <property type="nucleotide sequence ID" value="NZ_JADCNN020000011.1"/>
</dbReference>
<gene>
    <name evidence="1" type="ORF">IM700_013840</name>
</gene>
<dbReference type="EMBL" id="JADCNN020000011">
    <property type="protein sequence ID" value="MBM6996732.1"/>
    <property type="molecule type" value="Genomic_DNA"/>
</dbReference>
<organism evidence="1 2">
    <name type="scientific">Paenibacillus rhizolycopersici</name>
    <dbReference type="NCBI Taxonomy" id="2780073"/>
    <lineage>
        <taxon>Bacteria</taxon>
        <taxon>Bacillati</taxon>
        <taxon>Bacillota</taxon>
        <taxon>Bacilli</taxon>
        <taxon>Bacillales</taxon>
        <taxon>Paenibacillaceae</taxon>
        <taxon>Paenibacillus</taxon>
    </lineage>
</organism>
<evidence type="ECO:0008006" key="3">
    <source>
        <dbReference type="Google" id="ProtNLM"/>
    </source>
</evidence>
<sequence>MSKKVVIDSNFNTYGFNPQRLTRQWLEKRIEIFRSFTLKSLQAQTNSDFLAIFKIVPETERIVTEILAKYPPLPRNVWFGTISDSADRIKAFAEKSEYLYLARMDSDDLFHRTYVQQLYDFRPKAGTVALINQNGYALDVLKGEMVPMFRKSPPYYVFLYKTKEYLSGYRVKIPGRGTHGSVIELPHELLTPRNFVEVNHGHNTQMRQIPEKGRLNSAEQKKVLKEFMQ</sequence>
<protein>
    <recommendedName>
        <fullName evidence="3">Rhamnosyl transferase</fullName>
    </recommendedName>
</protein>
<reference evidence="1 2" key="1">
    <citation type="submission" date="2021-01" db="EMBL/GenBank/DDBJ databases">
        <title>Paenibacillus sp.nov. isolated from the rhizosphere soil of tomato plant.</title>
        <authorList>
            <person name="Thin K.K."/>
            <person name="Zhang X."/>
            <person name="He S."/>
        </authorList>
    </citation>
    <scope>NUCLEOTIDE SEQUENCE [LARGE SCALE GENOMIC DNA]</scope>
    <source>
        <strain evidence="1 2">DXFW5</strain>
    </source>
</reference>
<evidence type="ECO:0000313" key="2">
    <source>
        <dbReference type="Proteomes" id="UP001516620"/>
    </source>
</evidence>
<comment type="caution">
    <text evidence="1">The sequence shown here is derived from an EMBL/GenBank/DDBJ whole genome shotgun (WGS) entry which is preliminary data.</text>
</comment>